<gene>
    <name evidence="7" type="ORF">CPLU01_13785</name>
</gene>
<feature type="transmembrane region" description="Helical" evidence="5">
    <location>
        <begin position="122"/>
        <end position="146"/>
    </location>
</feature>
<protein>
    <recommendedName>
        <fullName evidence="6">Major facilitator superfamily (MFS) profile domain-containing protein</fullName>
    </recommendedName>
</protein>
<keyword evidence="8" id="KW-1185">Reference proteome</keyword>
<proteinExistence type="predicted"/>
<dbReference type="InterPro" id="IPR020846">
    <property type="entry name" value="MFS_dom"/>
</dbReference>
<evidence type="ECO:0000313" key="7">
    <source>
        <dbReference type="EMBL" id="KAF6816730.1"/>
    </source>
</evidence>
<evidence type="ECO:0000256" key="5">
    <source>
        <dbReference type="SAM" id="Phobius"/>
    </source>
</evidence>
<dbReference type="PROSITE" id="PS50850">
    <property type="entry name" value="MFS"/>
    <property type="match status" value="1"/>
</dbReference>
<evidence type="ECO:0000256" key="2">
    <source>
        <dbReference type="ARBA" id="ARBA00022692"/>
    </source>
</evidence>
<keyword evidence="3 5" id="KW-1133">Transmembrane helix</keyword>
<sequence length="471" mass="50794">MAEEVTATEMKTEQSIAPPPPYTTFSLRYRWYLTILLGYCCLASSLTANIYFPLISVLADHYGVSVQDINLTITLYVVFQGIAPAVFSPLSDSLGRRPVYIASFSLYTAASVGLAFSGRSYAALLLLRAVQSIGGSATLSLAYVVVADYAVPAERGRFLGPMMAATNVGPSIGPIMGGGAILATGNIVWGFLALVIFGASALSLIVLSMRETNRGVVGNESVRPAGPWRTWWDIVFAQGKHFDAREVEIDDGTPSPIRSDDYTITTSIPLIYGVDYGFNDLLVGCCYLAGGAGIILGGVVAGRLMDSNYRYTARESGLPVDRVAGDDMRTFPIERARSRGSYSIIAVSAFAFVGYGWAVERHAHVAVPLVLQFYLGCKSTVVHQVYSALLVDIFPDKPGTAGASNNICRCALSAALVAALQPAVDAMGRSWFFTLVGLWDAVGSIIGVFVLRRHGRRWRDYRQAREIQGSR</sequence>
<accession>A0A8H6JPE0</accession>
<dbReference type="InterPro" id="IPR011701">
    <property type="entry name" value="MFS"/>
</dbReference>
<comment type="subcellular location">
    <subcellularLocation>
        <location evidence="1">Membrane</location>
        <topology evidence="1">Multi-pass membrane protein</topology>
    </subcellularLocation>
</comment>
<name>A0A8H6JPE0_9PEZI</name>
<feature type="transmembrane region" description="Helical" evidence="5">
    <location>
        <begin position="99"/>
        <end position="116"/>
    </location>
</feature>
<dbReference type="SUPFAM" id="SSF103473">
    <property type="entry name" value="MFS general substrate transporter"/>
    <property type="match status" value="1"/>
</dbReference>
<dbReference type="EMBL" id="WIGO01000331">
    <property type="protein sequence ID" value="KAF6816730.1"/>
    <property type="molecule type" value="Genomic_DNA"/>
</dbReference>
<dbReference type="GO" id="GO:0005886">
    <property type="term" value="C:plasma membrane"/>
    <property type="evidence" value="ECO:0007669"/>
    <property type="project" value="TreeGrafter"/>
</dbReference>
<dbReference type="Proteomes" id="UP000654918">
    <property type="component" value="Unassembled WGS sequence"/>
</dbReference>
<dbReference type="GO" id="GO:0022857">
    <property type="term" value="F:transmembrane transporter activity"/>
    <property type="evidence" value="ECO:0007669"/>
    <property type="project" value="InterPro"/>
</dbReference>
<evidence type="ECO:0000313" key="8">
    <source>
        <dbReference type="Proteomes" id="UP000654918"/>
    </source>
</evidence>
<feature type="transmembrane region" description="Helical" evidence="5">
    <location>
        <begin position="340"/>
        <end position="359"/>
    </location>
</feature>
<feature type="transmembrane region" description="Helical" evidence="5">
    <location>
        <begin position="430"/>
        <end position="451"/>
    </location>
</feature>
<feature type="domain" description="Major facilitator superfamily (MFS) profile" evidence="6">
    <location>
        <begin position="33"/>
        <end position="455"/>
    </location>
</feature>
<evidence type="ECO:0000256" key="3">
    <source>
        <dbReference type="ARBA" id="ARBA00022989"/>
    </source>
</evidence>
<dbReference type="Gene3D" id="1.20.1720.10">
    <property type="entry name" value="Multidrug resistance protein D"/>
    <property type="match status" value="1"/>
</dbReference>
<dbReference type="AlphaFoldDB" id="A0A8H6JPE0"/>
<keyword evidence="4 5" id="KW-0472">Membrane</keyword>
<comment type="caution">
    <text evidence="7">The sequence shown here is derived from an EMBL/GenBank/DDBJ whole genome shotgun (WGS) entry which is preliminary data.</text>
</comment>
<dbReference type="InterPro" id="IPR036259">
    <property type="entry name" value="MFS_trans_sf"/>
</dbReference>
<feature type="transmembrane region" description="Helical" evidence="5">
    <location>
        <begin position="69"/>
        <end position="87"/>
    </location>
</feature>
<evidence type="ECO:0000256" key="4">
    <source>
        <dbReference type="ARBA" id="ARBA00023136"/>
    </source>
</evidence>
<feature type="transmembrane region" description="Helical" evidence="5">
    <location>
        <begin position="31"/>
        <end position="57"/>
    </location>
</feature>
<keyword evidence="2 5" id="KW-0812">Transmembrane</keyword>
<evidence type="ECO:0000259" key="6">
    <source>
        <dbReference type="PROSITE" id="PS50850"/>
    </source>
</evidence>
<dbReference type="PANTHER" id="PTHR23502">
    <property type="entry name" value="MAJOR FACILITATOR SUPERFAMILY"/>
    <property type="match status" value="1"/>
</dbReference>
<dbReference type="PANTHER" id="PTHR23502:SF151">
    <property type="entry name" value="MAJOR FACILITATOR SUPERFAMILY (MFS) PROFILE DOMAIN-CONTAINING PROTEIN"/>
    <property type="match status" value="1"/>
</dbReference>
<reference evidence="7" key="1">
    <citation type="journal article" date="2020" name="Phytopathology">
        <title>Genome Sequence Resources of Colletotrichum truncatum, C. plurivorum, C. musicola, and C. sojae: Four Species Pathogenic to Soybean (Glycine max).</title>
        <authorList>
            <person name="Rogerio F."/>
            <person name="Boufleur T.R."/>
            <person name="Ciampi-Guillardi M."/>
            <person name="Sukno S.A."/>
            <person name="Thon M.R."/>
            <person name="Massola Junior N.S."/>
            <person name="Baroncelli R."/>
        </authorList>
    </citation>
    <scope>NUCLEOTIDE SEQUENCE</scope>
    <source>
        <strain evidence="7">LFN00145</strain>
    </source>
</reference>
<evidence type="ECO:0000256" key="1">
    <source>
        <dbReference type="ARBA" id="ARBA00004141"/>
    </source>
</evidence>
<dbReference type="Pfam" id="PF07690">
    <property type="entry name" value="MFS_1"/>
    <property type="match status" value="1"/>
</dbReference>
<feature type="transmembrane region" description="Helical" evidence="5">
    <location>
        <begin position="187"/>
        <end position="207"/>
    </location>
</feature>
<organism evidence="7 8">
    <name type="scientific">Colletotrichum plurivorum</name>
    <dbReference type="NCBI Taxonomy" id="2175906"/>
    <lineage>
        <taxon>Eukaryota</taxon>
        <taxon>Fungi</taxon>
        <taxon>Dikarya</taxon>
        <taxon>Ascomycota</taxon>
        <taxon>Pezizomycotina</taxon>
        <taxon>Sordariomycetes</taxon>
        <taxon>Hypocreomycetidae</taxon>
        <taxon>Glomerellales</taxon>
        <taxon>Glomerellaceae</taxon>
        <taxon>Colletotrichum</taxon>
        <taxon>Colletotrichum orchidearum species complex</taxon>
    </lineage>
</organism>